<evidence type="ECO:0000256" key="8">
    <source>
        <dbReference type="PIRSR" id="PIRSR604808-3"/>
    </source>
</evidence>
<comment type="cofactor">
    <cofactor evidence="7">
        <name>Mg(2+)</name>
        <dbReference type="ChEBI" id="CHEBI:18420"/>
    </cofactor>
    <cofactor evidence="7">
        <name>Mn(2+)</name>
        <dbReference type="ChEBI" id="CHEBI:29035"/>
    </cofactor>
    <text evidence="7">Probably binds two magnesium or manganese ions per subunit.</text>
</comment>
<feature type="binding site" evidence="7">
    <location>
        <position position="39"/>
    </location>
    <ligand>
        <name>Mg(2+)</name>
        <dbReference type="ChEBI" id="CHEBI:18420"/>
        <label>1</label>
    </ligand>
</feature>
<comment type="caution">
    <text evidence="10">The sequence shown here is derived from an EMBL/GenBank/DDBJ whole genome shotgun (WGS) entry which is preliminary data.</text>
</comment>
<keyword evidence="4 7" id="KW-0479">Metal-binding</keyword>
<evidence type="ECO:0000256" key="5">
    <source>
        <dbReference type="ARBA" id="ARBA00022801"/>
    </source>
</evidence>
<gene>
    <name evidence="10" type="ORF">HPB52_012889</name>
</gene>
<sequence>MPLFKFASWNVRGFRDRAKQRDILALAREQNIDVLFIQETNFKSPLDVAMFRRDHRVDALFSLTNARACGVGTIFVSGRFRQQAHCTFGANGRMLLLDLNISGKRIRFVNIYAPVTRSHTNSFFKDLHQFLLEPLPHVILGDFNCVVDSLRDVRGPGQGGSTYRAKELVKVLRHLKLTDVWLHVHNDLFAPTRTCRTTASRIDRAYLPDYLLPSVAECEVLALPSTLAGRTDHFPLTITLRGSPGPRNDNLGWRLDPTLLEDEISVERIKDRLRETLRYASPMTPQVWDTLKEAWKSILQEEGRARKRRLTDQMNELLRRMRIVRGAETLTACTRDYLDCLEASYARLLKKKTRKPVKAAGQSFEPPELVVNEVCGNGGVQIAEAKRPDGSVTTDPNEIEAIFRNYFRAQFQATDSGDAVPSAQRMHELCKHLQRPAKEEFTTLCGEAKLSGAYKQSPR</sequence>
<dbReference type="EC" id="3.1.11.2" evidence="3"/>
<dbReference type="GO" id="GO:0008311">
    <property type="term" value="F:double-stranded DNA 3'-5' DNA exonuclease activity"/>
    <property type="evidence" value="ECO:0007669"/>
    <property type="project" value="UniProtKB-EC"/>
</dbReference>
<dbReference type="InterPro" id="IPR005135">
    <property type="entry name" value="Endo/exonuclease/phosphatase"/>
</dbReference>
<evidence type="ECO:0000259" key="9">
    <source>
        <dbReference type="Pfam" id="PF03372"/>
    </source>
</evidence>
<feature type="binding site" evidence="7">
    <location>
        <position position="10"/>
    </location>
    <ligand>
        <name>Mg(2+)</name>
        <dbReference type="ChEBI" id="CHEBI:18420"/>
        <label>1</label>
    </ligand>
</feature>
<dbReference type="InterPro" id="IPR036691">
    <property type="entry name" value="Endo/exonu/phosph_ase_sf"/>
</dbReference>
<feature type="domain" description="Endonuclease/exonuclease/phosphatase" evidence="9">
    <location>
        <begin position="7"/>
        <end position="214"/>
    </location>
</feature>
<evidence type="ECO:0000256" key="3">
    <source>
        <dbReference type="ARBA" id="ARBA00012115"/>
    </source>
</evidence>
<dbReference type="Gene3D" id="3.60.10.10">
    <property type="entry name" value="Endonuclease/exonuclease/phosphatase"/>
    <property type="match status" value="1"/>
</dbReference>
<evidence type="ECO:0000256" key="6">
    <source>
        <dbReference type="ARBA" id="ARBA00022842"/>
    </source>
</evidence>
<reference evidence="10" key="2">
    <citation type="submission" date="2021-09" db="EMBL/GenBank/DDBJ databases">
        <authorList>
            <person name="Jia N."/>
            <person name="Wang J."/>
            <person name="Shi W."/>
            <person name="Du L."/>
            <person name="Sun Y."/>
            <person name="Zhan W."/>
            <person name="Jiang J."/>
            <person name="Wang Q."/>
            <person name="Zhang B."/>
            <person name="Ji P."/>
            <person name="Sakyi L.B."/>
            <person name="Cui X."/>
            <person name="Yuan T."/>
            <person name="Jiang B."/>
            <person name="Yang W."/>
            <person name="Lam T.T.-Y."/>
            <person name="Chang Q."/>
            <person name="Ding S."/>
            <person name="Wang X."/>
            <person name="Zhu J."/>
            <person name="Ruan X."/>
            <person name="Zhao L."/>
            <person name="Wei J."/>
            <person name="Que T."/>
            <person name="Du C."/>
            <person name="Cheng J."/>
            <person name="Dai P."/>
            <person name="Han X."/>
            <person name="Huang E."/>
            <person name="Gao Y."/>
            <person name="Liu J."/>
            <person name="Shao H."/>
            <person name="Ye R."/>
            <person name="Li L."/>
            <person name="Wei W."/>
            <person name="Wang X."/>
            <person name="Wang C."/>
            <person name="Huo Q."/>
            <person name="Li W."/>
            <person name="Guo W."/>
            <person name="Chen H."/>
            <person name="Chen S."/>
            <person name="Zhou L."/>
            <person name="Zhou L."/>
            <person name="Ni X."/>
            <person name="Tian J."/>
            <person name="Zhou Y."/>
            <person name="Sheng Y."/>
            <person name="Liu T."/>
            <person name="Pan Y."/>
            <person name="Xia L."/>
            <person name="Li J."/>
            <person name="Zhao F."/>
            <person name="Cao W."/>
        </authorList>
    </citation>
    <scope>NUCLEOTIDE SEQUENCE</scope>
    <source>
        <strain evidence="10">Rsan-2018</strain>
        <tissue evidence="10">Larvae</tissue>
    </source>
</reference>
<dbReference type="GO" id="GO:0003906">
    <property type="term" value="F:DNA-(apurinic or apyrimidinic site) endonuclease activity"/>
    <property type="evidence" value="ECO:0007669"/>
    <property type="project" value="TreeGrafter"/>
</dbReference>
<comment type="similarity">
    <text evidence="2">Belongs to the DNA repair enzymes AP/ExoA family.</text>
</comment>
<organism evidence="10 11">
    <name type="scientific">Rhipicephalus sanguineus</name>
    <name type="common">Brown dog tick</name>
    <name type="synonym">Ixodes sanguineus</name>
    <dbReference type="NCBI Taxonomy" id="34632"/>
    <lineage>
        <taxon>Eukaryota</taxon>
        <taxon>Metazoa</taxon>
        <taxon>Ecdysozoa</taxon>
        <taxon>Arthropoda</taxon>
        <taxon>Chelicerata</taxon>
        <taxon>Arachnida</taxon>
        <taxon>Acari</taxon>
        <taxon>Parasitiformes</taxon>
        <taxon>Ixodida</taxon>
        <taxon>Ixodoidea</taxon>
        <taxon>Ixodidae</taxon>
        <taxon>Rhipicephalinae</taxon>
        <taxon>Rhipicephalus</taxon>
        <taxon>Rhipicephalus</taxon>
    </lineage>
</organism>
<dbReference type="GO" id="GO:0046872">
    <property type="term" value="F:metal ion binding"/>
    <property type="evidence" value="ECO:0007669"/>
    <property type="project" value="UniProtKB-KW"/>
</dbReference>
<feature type="site" description="Transition state stabilizer" evidence="8">
    <location>
        <position position="144"/>
    </location>
</feature>
<keyword evidence="5" id="KW-0378">Hydrolase</keyword>
<dbReference type="SUPFAM" id="SSF56219">
    <property type="entry name" value="DNase I-like"/>
    <property type="match status" value="1"/>
</dbReference>
<evidence type="ECO:0000256" key="7">
    <source>
        <dbReference type="PIRSR" id="PIRSR604808-2"/>
    </source>
</evidence>
<name>A0A9D4QDF3_RHISA</name>
<feature type="binding site" evidence="7">
    <location>
        <position position="142"/>
    </location>
    <ligand>
        <name>Mg(2+)</name>
        <dbReference type="ChEBI" id="CHEBI:18420"/>
        <label>1</label>
    </ligand>
</feature>
<reference evidence="10" key="1">
    <citation type="journal article" date="2020" name="Cell">
        <title>Large-Scale Comparative Analyses of Tick Genomes Elucidate Their Genetic Diversity and Vector Capacities.</title>
        <authorList>
            <consortium name="Tick Genome and Microbiome Consortium (TIGMIC)"/>
            <person name="Jia N."/>
            <person name="Wang J."/>
            <person name="Shi W."/>
            <person name="Du L."/>
            <person name="Sun Y."/>
            <person name="Zhan W."/>
            <person name="Jiang J.F."/>
            <person name="Wang Q."/>
            <person name="Zhang B."/>
            <person name="Ji P."/>
            <person name="Bell-Sakyi L."/>
            <person name="Cui X.M."/>
            <person name="Yuan T.T."/>
            <person name="Jiang B.G."/>
            <person name="Yang W.F."/>
            <person name="Lam T.T."/>
            <person name="Chang Q.C."/>
            <person name="Ding S.J."/>
            <person name="Wang X.J."/>
            <person name="Zhu J.G."/>
            <person name="Ruan X.D."/>
            <person name="Zhao L."/>
            <person name="Wei J.T."/>
            <person name="Ye R.Z."/>
            <person name="Que T.C."/>
            <person name="Du C.H."/>
            <person name="Zhou Y.H."/>
            <person name="Cheng J.X."/>
            <person name="Dai P.F."/>
            <person name="Guo W.B."/>
            <person name="Han X.H."/>
            <person name="Huang E.J."/>
            <person name="Li L.F."/>
            <person name="Wei W."/>
            <person name="Gao Y.C."/>
            <person name="Liu J.Z."/>
            <person name="Shao H.Z."/>
            <person name="Wang X."/>
            <person name="Wang C.C."/>
            <person name="Yang T.C."/>
            <person name="Huo Q.B."/>
            <person name="Li W."/>
            <person name="Chen H.Y."/>
            <person name="Chen S.E."/>
            <person name="Zhou L.G."/>
            <person name="Ni X.B."/>
            <person name="Tian J.H."/>
            <person name="Sheng Y."/>
            <person name="Liu T."/>
            <person name="Pan Y.S."/>
            <person name="Xia L.Y."/>
            <person name="Li J."/>
            <person name="Zhao F."/>
            <person name="Cao W.C."/>
        </authorList>
    </citation>
    <scope>NUCLEOTIDE SEQUENCE</scope>
    <source>
        <strain evidence="10">Rsan-2018</strain>
    </source>
</reference>
<keyword evidence="11" id="KW-1185">Reference proteome</keyword>
<dbReference type="PANTHER" id="PTHR22748">
    <property type="entry name" value="AP ENDONUCLEASE"/>
    <property type="match status" value="1"/>
</dbReference>
<dbReference type="Proteomes" id="UP000821837">
    <property type="component" value="Chromosome 10"/>
</dbReference>
<evidence type="ECO:0000313" key="11">
    <source>
        <dbReference type="Proteomes" id="UP000821837"/>
    </source>
</evidence>
<dbReference type="VEuPathDB" id="VectorBase:RSAN_029706"/>
<proteinExistence type="inferred from homology"/>
<accession>A0A9D4QDF3</accession>
<dbReference type="Pfam" id="PF03372">
    <property type="entry name" value="Exo_endo_phos"/>
    <property type="match status" value="1"/>
</dbReference>
<keyword evidence="6 7" id="KW-0460">Magnesium</keyword>
<dbReference type="InterPro" id="IPR004808">
    <property type="entry name" value="AP_endonuc_1"/>
</dbReference>
<dbReference type="GO" id="GO:0006284">
    <property type="term" value="P:base-excision repair"/>
    <property type="evidence" value="ECO:0007669"/>
    <property type="project" value="TreeGrafter"/>
</dbReference>
<dbReference type="PANTHER" id="PTHR22748:SF26">
    <property type="entry name" value="ENDONUCLEASE_EXONUCLEASE_PHOSPHATASE DOMAIN-CONTAINING PROTEIN"/>
    <property type="match status" value="1"/>
</dbReference>
<protein>
    <recommendedName>
        <fullName evidence="3">exodeoxyribonuclease III</fullName>
        <ecNumber evidence="3">3.1.11.2</ecNumber>
    </recommendedName>
</protein>
<evidence type="ECO:0000256" key="4">
    <source>
        <dbReference type="ARBA" id="ARBA00022723"/>
    </source>
</evidence>
<keyword evidence="7" id="KW-0464">Manganese</keyword>
<evidence type="ECO:0000256" key="1">
    <source>
        <dbReference type="ARBA" id="ARBA00000493"/>
    </source>
</evidence>
<evidence type="ECO:0000256" key="2">
    <source>
        <dbReference type="ARBA" id="ARBA00007092"/>
    </source>
</evidence>
<comment type="catalytic activity">
    <reaction evidence="1">
        <text>Exonucleolytic cleavage in the 3'- to 5'-direction to yield nucleoside 5'-phosphates.</text>
        <dbReference type="EC" id="3.1.11.2"/>
    </reaction>
</comment>
<dbReference type="EMBL" id="JABSTV010001246">
    <property type="protein sequence ID" value="KAH7976370.1"/>
    <property type="molecule type" value="Genomic_DNA"/>
</dbReference>
<dbReference type="CDD" id="cd09076">
    <property type="entry name" value="L1-EN"/>
    <property type="match status" value="1"/>
</dbReference>
<dbReference type="GO" id="GO:0005634">
    <property type="term" value="C:nucleus"/>
    <property type="evidence" value="ECO:0007669"/>
    <property type="project" value="TreeGrafter"/>
</dbReference>
<evidence type="ECO:0000313" key="10">
    <source>
        <dbReference type="EMBL" id="KAH7976370.1"/>
    </source>
</evidence>
<feature type="binding site" evidence="7">
    <location>
        <position position="144"/>
    </location>
    <ligand>
        <name>Mg(2+)</name>
        <dbReference type="ChEBI" id="CHEBI:18420"/>
        <label>1</label>
    </ligand>
</feature>
<dbReference type="AlphaFoldDB" id="A0A9D4QDF3"/>
<dbReference type="GO" id="GO:0008081">
    <property type="term" value="F:phosphoric diester hydrolase activity"/>
    <property type="evidence" value="ECO:0007669"/>
    <property type="project" value="TreeGrafter"/>
</dbReference>